<keyword evidence="3 8" id="KW-0808">Transferase</keyword>
<keyword evidence="12" id="KW-1185">Reference proteome</keyword>
<dbReference type="InterPro" id="IPR057596">
    <property type="entry name" value="RDRP_core"/>
</dbReference>
<evidence type="ECO:0000259" key="10">
    <source>
        <dbReference type="Pfam" id="PF26253"/>
    </source>
</evidence>
<evidence type="ECO:0000256" key="5">
    <source>
        <dbReference type="ARBA" id="ARBA00022884"/>
    </source>
</evidence>
<evidence type="ECO:0000256" key="4">
    <source>
        <dbReference type="ARBA" id="ARBA00022695"/>
    </source>
</evidence>
<dbReference type="Proteomes" id="UP001217089">
    <property type="component" value="Unassembled WGS sequence"/>
</dbReference>
<feature type="domain" description="RDRP core" evidence="9">
    <location>
        <begin position="1"/>
        <end position="219"/>
    </location>
</feature>
<dbReference type="InterPro" id="IPR058752">
    <property type="entry name" value="RDRP_C_head"/>
</dbReference>
<sequence>MGTVDETGTLNYGEVFISYSNESESSKAKTIVHKGTVIVAKNPCFHPGDLRKFEAIDIPCLYHMVDCIVFPQNGNRPHPDEMSGSDLDGDMYFVCWDQSFIPPNENKTPMDFPKSEKKKTQREITLDDIVDFLGDYIKNDRLGVIANAHVVHADMESIFSDACLELAKLHSDAVDFPKTGKIPEISRDLIVEKYPDFMMKKDKAVYNSEKILGKLFRECDFITTSINRFRNCELIENAKENPEFLQNGYQNFLESAQIAFNIYSQKISNLMNQYGIKTEAELFTGMLLSMKSQRGCLENERFELAELIQTKLSKICRDTRIEFFKEFGGEENAKNNVEFVQAKASAWYSISYGFRSKSQRFLSFPWLLAEFVVSKSRHDESKHFTYSCFTEIGSTVEKHVNQNTSKRMDLFHDMMRHIKYVDRANIPLVGVLPVCLLSDRLTTITFYTNCSQKEAIDKIPQYRFKTKNVSDPDMLQKTIFVRCVLEKNPKTFFSLSYVLDWARDRKLVNTSLEDELEFIYILANILNIDGSPVQDMCNLSALNLKWIKNVRLSMEDVYALGKETIRLFKEYLKSTVKSSDNDSNIPKITKEVLNAVLDLSLYSSLESLDNEIYEEKYFPLPYDISHHFYSAKEYVALKLQERTNVPYVTIGMSQDNLLILYAWGPYGILKHIQQLLDLKVWNNNLLIHTSDRNMVLIKNSVIFAFEGCSGKDDMLEYTRYDGECNPKHKSCNLATPSHQRKTGLVKAVDCHLFTEACLKQIESANTMYDKSFHGDLSMSIVLGRLYLVNAPKEPTSIRTFEEKISELTEENEKNMKSGKVYGYREKKIQQIQKHFLTKSFKPMSYDVEEAVFILCQNGFEIKYKETSYNLRLNLERTFSKYRKCIVLLDEKLAIRNVKLAGLDWIVADVIREKSQSKSLADLRFKLSSYCNLDKEKIKNVSGLYGLPENGKYMMQKSSESSIEIHADFVNRITSIQENTVYSISAPGQDKFDILISSFVEYKKVGRFERIFRNVEKHSEVSIIPFLPDISNQKDWSSLLRSLWEFSFCLSNVLDKV</sequence>
<evidence type="ECO:0000313" key="12">
    <source>
        <dbReference type="Proteomes" id="UP001217089"/>
    </source>
</evidence>
<keyword evidence="4 8" id="KW-0548">Nucleotidyltransferase</keyword>
<evidence type="ECO:0000256" key="1">
    <source>
        <dbReference type="ARBA" id="ARBA00005762"/>
    </source>
</evidence>
<dbReference type="PANTHER" id="PTHR23079">
    <property type="entry name" value="RNA-DEPENDENT RNA POLYMERASE"/>
    <property type="match status" value="1"/>
</dbReference>
<dbReference type="EC" id="2.7.7.48" evidence="8"/>
<dbReference type="EMBL" id="JARBDR010000337">
    <property type="protein sequence ID" value="KAJ8315320.1"/>
    <property type="molecule type" value="Genomic_DNA"/>
</dbReference>
<dbReference type="InterPro" id="IPR007855">
    <property type="entry name" value="RDRP"/>
</dbReference>
<keyword evidence="2 8" id="KW-0696">RNA-directed RNA polymerase</keyword>
<comment type="caution">
    <text evidence="11">The sequence shown here is derived from an EMBL/GenBank/DDBJ whole genome shotgun (WGS) entry which is preliminary data.</text>
</comment>
<evidence type="ECO:0000313" key="11">
    <source>
        <dbReference type="EMBL" id="KAJ8315320.1"/>
    </source>
</evidence>
<protein>
    <recommendedName>
        <fullName evidence="8">RNA-dependent RNA polymerase</fullName>
        <ecNumber evidence="8">2.7.7.48</ecNumber>
    </recommendedName>
</protein>
<comment type="similarity">
    <text evidence="1 8">Belongs to the RdRP family.</text>
</comment>
<keyword evidence="6" id="KW-0943">RNA-mediated gene silencing</keyword>
<evidence type="ECO:0000256" key="8">
    <source>
        <dbReference type="RuleBase" id="RU363098"/>
    </source>
</evidence>
<organism evidence="11 12">
    <name type="scientific">Tegillarca granosa</name>
    <name type="common">Malaysian cockle</name>
    <name type="synonym">Anadara granosa</name>
    <dbReference type="NCBI Taxonomy" id="220873"/>
    <lineage>
        <taxon>Eukaryota</taxon>
        <taxon>Metazoa</taxon>
        <taxon>Spiralia</taxon>
        <taxon>Lophotrochozoa</taxon>
        <taxon>Mollusca</taxon>
        <taxon>Bivalvia</taxon>
        <taxon>Autobranchia</taxon>
        <taxon>Pteriomorphia</taxon>
        <taxon>Arcoida</taxon>
        <taxon>Arcoidea</taxon>
        <taxon>Arcidae</taxon>
        <taxon>Tegillarca</taxon>
    </lineage>
</organism>
<dbReference type="PANTHER" id="PTHR23079:SF55">
    <property type="entry name" value="RNA-DIRECTED RNA POLYMERASE"/>
    <property type="match status" value="1"/>
</dbReference>
<comment type="catalytic activity">
    <reaction evidence="7 8">
        <text>RNA(n) + a ribonucleoside 5'-triphosphate = RNA(n+1) + diphosphate</text>
        <dbReference type="Rhea" id="RHEA:21248"/>
        <dbReference type="Rhea" id="RHEA-COMP:14527"/>
        <dbReference type="Rhea" id="RHEA-COMP:17342"/>
        <dbReference type="ChEBI" id="CHEBI:33019"/>
        <dbReference type="ChEBI" id="CHEBI:61557"/>
        <dbReference type="ChEBI" id="CHEBI:140395"/>
        <dbReference type="EC" id="2.7.7.48"/>
    </reaction>
</comment>
<evidence type="ECO:0000256" key="3">
    <source>
        <dbReference type="ARBA" id="ARBA00022679"/>
    </source>
</evidence>
<name>A0ABQ9FDD0_TEGGR</name>
<evidence type="ECO:0000256" key="2">
    <source>
        <dbReference type="ARBA" id="ARBA00022484"/>
    </source>
</evidence>
<evidence type="ECO:0000256" key="7">
    <source>
        <dbReference type="ARBA" id="ARBA00048744"/>
    </source>
</evidence>
<accession>A0ABQ9FDD0</accession>
<keyword evidence="5 8" id="KW-0694">RNA-binding</keyword>
<proteinExistence type="inferred from homology"/>
<evidence type="ECO:0000259" key="9">
    <source>
        <dbReference type="Pfam" id="PF05183"/>
    </source>
</evidence>
<reference evidence="11 12" key="1">
    <citation type="submission" date="2022-12" db="EMBL/GenBank/DDBJ databases">
        <title>Chromosome-level genome of Tegillarca granosa.</title>
        <authorList>
            <person name="Kim J."/>
        </authorList>
    </citation>
    <scope>NUCLEOTIDE SEQUENCE [LARGE SCALE GENOMIC DNA]</scope>
    <source>
        <strain evidence="11">Teg-2019</strain>
        <tissue evidence="11">Adductor muscle</tissue>
    </source>
</reference>
<feature type="domain" description="RDRP C-terminal head" evidence="10">
    <location>
        <begin position="247"/>
        <end position="370"/>
    </location>
</feature>
<gene>
    <name evidence="11" type="ORF">KUTeg_007470</name>
</gene>
<dbReference type="Pfam" id="PF05183">
    <property type="entry name" value="RdRP"/>
    <property type="match status" value="1"/>
</dbReference>
<evidence type="ECO:0000256" key="6">
    <source>
        <dbReference type="ARBA" id="ARBA00023158"/>
    </source>
</evidence>
<dbReference type="Pfam" id="PF26253">
    <property type="entry name" value="RdRP_head"/>
    <property type="match status" value="1"/>
</dbReference>